<reference evidence="2 3" key="1">
    <citation type="submission" date="2018-10" db="EMBL/GenBank/DDBJ databases">
        <authorList>
            <person name="Ekblom R."/>
            <person name="Jareborg N."/>
        </authorList>
    </citation>
    <scope>NUCLEOTIDE SEQUENCE [LARGE SCALE GENOMIC DNA]</scope>
    <source>
        <tissue evidence="2">Muscle</tissue>
    </source>
</reference>
<evidence type="ECO:0000313" key="3">
    <source>
        <dbReference type="Proteomes" id="UP000269945"/>
    </source>
</evidence>
<dbReference type="EMBL" id="CYRY02004269">
    <property type="protein sequence ID" value="VCW68789.1"/>
    <property type="molecule type" value="Genomic_DNA"/>
</dbReference>
<feature type="region of interest" description="Disordered" evidence="1">
    <location>
        <begin position="36"/>
        <end position="117"/>
    </location>
</feature>
<name>A0A9X9PVT1_GULGU</name>
<feature type="non-terminal residue" evidence="2">
    <location>
        <position position="117"/>
    </location>
</feature>
<protein>
    <submittedName>
        <fullName evidence="2">Uncharacterized protein</fullName>
    </submittedName>
</protein>
<organism evidence="2 3">
    <name type="scientific">Gulo gulo</name>
    <name type="common">Wolverine</name>
    <name type="synonym">Gluton</name>
    <dbReference type="NCBI Taxonomy" id="48420"/>
    <lineage>
        <taxon>Eukaryota</taxon>
        <taxon>Metazoa</taxon>
        <taxon>Chordata</taxon>
        <taxon>Craniata</taxon>
        <taxon>Vertebrata</taxon>
        <taxon>Euteleostomi</taxon>
        <taxon>Mammalia</taxon>
        <taxon>Eutheria</taxon>
        <taxon>Laurasiatheria</taxon>
        <taxon>Carnivora</taxon>
        <taxon>Caniformia</taxon>
        <taxon>Musteloidea</taxon>
        <taxon>Mustelidae</taxon>
        <taxon>Guloninae</taxon>
        <taxon>Gulo</taxon>
    </lineage>
</organism>
<gene>
    <name evidence="2" type="ORF">BN2614_LOCUS3</name>
</gene>
<dbReference type="Proteomes" id="UP000269945">
    <property type="component" value="Unassembled WGS sequence"/>
</dbReference>
<accession>A0A9X9PVT1</accession>
<evidence type="ECO:0000313" key="2">
    <source>
        <dbReference type="EMBL" id="VCW68789.1"/>
    </source>
</evidence>
<evidence type="ECO:0000256" key="1">
    <source>
        <dbReference type="SAM" id="MobiDB-lite"/>
    </source>
</evidence>
<proteinExistence type="predicted"/>
<sequence>VFFFQNVSKGFFSLKKSQPRKNQRPATDLEATWMQTPLGAGLPPAPSFCRGAPASRAGSLPPGGEAGRRGRRAEAPQRSPLGCHSGRTPPAPACCSADTCGLPSAQAPRPPGGLLGG</sequence>
<comment type="caution">
    <text evidence="2">The sequence shown here is derived from an EMBL/GenBank/DDBJ whole genome shotgun (WGS) entry which is preliminary data.</text>
</comment>
<dbReference type="AlphaFoldDB" id="A0A9X9PVT1"/>
<feature type="non-terminal residue" evidence="2">
    <location>
        <position position="1"/>
    </location>
</feature>
<keyword evidence="3" id="KW-1185">Reference proteome</keyword>
<feature type="compositionally biased region" description="Basic and acidic residues" evidence="1">
    <location>
        <begin position="66"/>
        <end position="75"/>
    </location>
</feature>